<gene>
    <name evidence="1" type="ORF">SASPL_122039</name>
</gene>
<dbReference type="AlphaFoldDB" id="A0A8X8XIN2"/>
<evidence type="ECO:0000313" key="1">
    <source>
        <dbReference type="EMBL" id="KAG6414666.1"/>
    </source>
</evidence>
<dbReference type="EMBL" id="PNBA02000008">
    <property type="protein sequence ID" value="KAG6414666.1"/>
    <property type="molecule type" value="Genomic_DNA"/>
</dbReference>
<dbReference type="Proteomes" id="UP000298416">
    <property type="component" value="Unassembled WGS sequence"/>
</dbReference>
<comment type="caution">
    <text evidence="1">The sequence shown here is derived from an EMBL/GenBank/DDBJ whole genome shotgun (WGS) entry which is preliminary data.</text>
</comment>
<reference evidence="1" key="2">
    <citation type="submission" date="2020-08" db="EMBL/GenBank/DDBJ databases">
        <title>Plant Genome Project.</title>
        <authorList>
            <person name="Zhang R.-G."/>
        </authorList>
    </citation>
    <scope>NUCLEOTIDE SEQUENCE</scope>
    <source>
        <strain evidence="1">Huo1</strain>
        <tissue evidence="1">Leaf</tissue>
    </source>
</reference>
<accession>A0A8X8XIN2</accession>
<protein>
    <submittedName>
        <fullName evidence="1">Uncharacterized protein</fullName>
    </submittedName>
</protein>
<evidence type="ECO:0000313" key="2">
    <source>
        <dbReference type="Proteomes" id="UP000298416"/>
    </source>
</evidence>
<organism evidence="1">
    <name type="scientific">Salvia splendens</name>
    <name type="common">Scarlet sage</name>
    <dbReference type="NCBI Taxonomy" id="180675"/>
    <lineage>
        <taxon>Eukaryota</taxon>
        <taxon>Viridiplantae</taxon>
        <taxon>Streptophyta</taxon>
        <taxon>Embryophyta</taxon>
        <taxon>Tracheophyta</taxon>
        <taxon>Spermatophyta</taxon>
        <taxon>Magnoliopsida</taxon>
        <taxon>eudicotyledons</taxon>
        <taxon>Gunneridae</taxon>
        <taxon>Pentapetalae</taxon>
        <taxon>asterids</taxon>
        <taxon>lamiids</taxon>
        <taxon>Lamiales</taxon>
        <taxon>Lamiaceae</taxon>
        <taxon>Nepetoideae</taxon>
        <taxon>Mentheae</taxon>
        <taxon>Salviinae</taxon>
        <taxon>Salvia</taxon>
        <taxon>Salvia subgen. Calosphace</taxon>
        <taxon>core Calosphace</taxon>
    </lineage>
</organism>
<reference evidence="1" key="1">
    <citation type="submission" date="2018-01" db="EMBL/GenBank/DDBJ databases">
        <authorList>
            <person name="Mao J.F."/>
        </authorList>
    </citation>
    <scope>NUCLEOTIDE SEQUENCE</scope>
    <source>
        <strain evidence="1">Huo1</strain>
        <tissue evidence="1">Leaf</tissue>
    </source>
</reference>
<sequence>MVMLSNSISQILVIVVVAKGLVTLHDLVLQARIRALSIHLSILNLALKHLLYEKAHSTIMLCLPDDVIIEVAEQKTAAALWTKLESEAANLRLGKVLEAKMVAMAYLIGQPTRSDEVATKNKDKAKAQSALPQTTEVGIQDANCNIPNYRHQ</sequence>
<name>A0A8X8XIN2_SALSN</name>
<proteinExistence type="predicted"/>
<keyword evidence="2" id="KW-1185">Reference proteome</keyword>